<reference evidence="2 3" key="1">
    <citation type="journal article" date="2021" name="Nat. Commun.">
        <title>Genetic determinants of endophytism in the Arabidopsis root mycobiome.</title>
        <authorList>
            <person name="Mesny F."/>
            <person name="Miyauchi S."/>
            <person name="Thiergart T."/>
            <person name="Pickel B."/>
            <person name="Atanasova L."/>
            <person name="Karlsson M."/>
            <person name="Huettel B."/>
            <person name="Barry K.W."/>
            <person name="Haridas S."/>
            <person name="Chen C."/>
            <person name="Bauer D."/>
            <person name="Andreopoulos W."/>
            <person name="Pangilinan J."/>
            <person name="LaButti K."/>
            <person name="Riley R."/>
            <person name="Lipzen A."/>
            <person name="Clum A."/>
            <person name="Drula E."/>
            <person name="Henrissat B."/>
            <person name="Kohler A."/>
            <person name="Grigoriev I.V."/>
            <person name="Martin F.M."/>
            <person name="Hacquard S."/>
        </authorList>
    </citation>
    <scope>NUCLEOTIDE SEQUENCE [LARGE SCALE GENOMIC DNA]</scope>
    <source>
        <strain evidence="2 3">MPI-SDFR-AT-0080</strain>
    </source>
</reference>
<evidence type="ECO:0000313" key="3">
    <source>
        <dbReference type="Proteomes" id="UP000774617"/>
    </source>
</evidence>
<protein>
    <submittedName>
        <fullName evidence="2">Uncharacterized protein</fullName>
    </submittedName>
</protein>
<name>A0ABQ8GKW7_9PEZI</name>
<dbReference type="Proteomes" id="UP000774617">
    <property type="component" value="Unassembled WGS sequence"/>
</dbReference>
<organism evidence="2 3">
    <name type="scientific">Macrophomina phaseolina</name>
    <dbReference type="NCBI Taxonomy" id="35725"/>
    <lineage>
        <taxon>Eukaryota</taxon>
        <taxon>Fungi</taxon>
        <taxon>Dikarya</taxon>
        <taxon>Ascomycota</taxon>
        <taxon>Pezizomycotina</taxon>
        <taxon>Dothideomycetes</taxon>
        <taxon>Dothideomycetes incertae sedis</taxon>
        <taxon>Botryosphaeriales</taxon>
        <taxon>Botryosphaeriaceae</taxon>
        <taxon>Macrophomina</taxon>
    </lineage>
</organism>
<keyword evidence="3" id="KW-1185">Reference proteome</keyword>
<gene>
    <name evidence="2" type="ORF">B0J12DRAFT_696726</name>
</gene>
<accession>A0ABQ8GKW7</accession>
<evidence type="ECO:0000256" key="1">
    <source>
        <dbReference type="SAM" id="MobiDB-lite"/>
    </source>
</evidence>
<sequence>MVRREIGLRGWAHPICLPLPLPICLPIPSASGDGAASSNPSTSQLPQPRHHCPAHANARPAAALRDLGRLDESNAAGAPECRAAALNHPAAGPAREVGGRRRSLTWKLARTAQDVNPRTAPVFSGTQSPPPLLAIGHSRLRATGR</sequence>
<feature type="compositionally biased region" description="Polar residues" evidence="1">
    <location>
        <begin position="36"/>
        <end position="46"/>
    </location>
</feature>
<proteinExistence type="predicted"/>
<feature type="region of interest" description="Disordered" evidence="1">
    <location>
        <begin position="32"/>
        <end position="60"/>
    </location>
</feature>
<dbReference type="EMBL" id="JAGTJR010000006">
    <property type="protein sequence ID" value="KAH7059062.1"/>
    <property type="molecule type" value="Genomic_DNA"/>
</dbReference>
<feature type="region of interest" description="Disordered" evidence="1">
    <location>
        <begin position="118"/>
        <end position="145"/>
    </location>
</feature>
<evidence type="ECO:0000313" key="2">
    <source>
        <dbReference type="EMBL" id="KAH7059062.1"/>
    </source>
</evidence>
<comment type="caution">
    <text evidence="2">The sequence shown here is derived from an EMBL/GenBank/DDBJ whole genome shotgun (WGS) entry which is preliminary data.</text>
</comment>